<dbReference type="GO" id="GO:0004519">
    <property type="term" value="F:endonuclease activity"/>
    <property type="evidence" value="ECO:0007669"/>
    <property type="project" value="UniProtKB-KW"/>
</dbReference>
<dbReference type="OrthoDB" id="9812968at2"/>
<comment type="similarity">
    <text evidence="1 2">Belongs to the UPF0102 family.</text>
</comment>
<evidence type="ECO:0000313" key="3">
    <source>
        <dbReference type="EMBL" id="TCS64903.1"/>
    </source>
</evidence>
<dbReference type="NCBIfam" id="NF009150">
    <property type="entry name" value="PRK12497.1-3"/>
    <property type="match status" value="1"/>
</dbReference>
<dbReference type="Proteomes" id="UP000295304">
    <property type="component" value="Unassembled WGS sequence"/>
</dbReference>
<dbReference type="Gene3D" id="3.40.1350.10">
    <property type="match status" value="1"/>
</dbReference>
<evidence type="ECO:0000256" key="1">
    <source>
        <dbReference type="ARBA" id="ARBA00006738"/>
    </source>
</evidence>
<dbReference type="SUPFAM" id="SSF52980">
    <property type="entry name" value="Restriction endonuclease-like"/>
    <property type="match status" value="1"/>
</dbReference>
<name>A0A4R3JHR6_9PROT</name>
<dbReference type="RefSeq" id="WP_132937640.1">
    <property type="nucleotide sequence ID" value="NZ_CP119676.1"/>
</dbReference>
<dbReference type="HAMAP" id="MF_00048">
    <property type="entry name" value="UPF0102"/>
    <property type="match status" value="1"/>
</dbReference>
<keyword evidence="3" id="KW-0255">Endonuclease</keyword>
<reference evidence="3 4" key="1">
    <citation type="submission" date="2019-03" db="EMBL/GenBank/DDBJ databases">
        <title>Genomic Encyclopedia of Type Strains, Phase IV (KMG-IV): sequencing the most valuable type-strain genomes for metagenomic binning, comparative biology and taxonomic classification.</title>
        <authorList>
            <person name="Goeker M."/>
        </authorList>
    </citation>
    <scope>NUCLEOTIDE SEQUENCE [LARGE SCALE GENOMIC DNA]</scope>
    <source>
        <strain evidence="3 4">DSM 101688</strain>
    </source>
</reference>
<dbReference type="Pfam" id="PF02021">
    <property type="entry name" value="UPF0102"/>
    <property type="match status" value="1"/>
</dbReference>
<gene>
    <name evidence="3" type="ORF">EDD55_101234</name>
</gene>
<dbReference type="InterPro" id="IPR011856">
    <property type="entry name" value="tRNA_endonuc-like_dom_sf"/>
</dbReference>
<evidence type="ECO:0000256" key="2">
    <source>
        <dbReference type="HAMAP-Rule" id="MF_00048"/>
    </source>
</evidence>
<protein>
    <recommendedName>
        <fullName evidence="2">UPF0102 protein EDD55_101234</fullName>
    </recommendedName>
</protein>
<keyword evidence="3" id="KW-0540">Nuclease</keyword>
<sequence length="115" mass="13345">MTSHSTGKRGEELATLFLRAKGYAIVARNWRAVTGEIDIIARRGERLCFIEVKTRRHIEDARDAITARQRRRIEHTAQAFVQTRPDLADLDMRFDAIFVSGVRTHHLQNAWWMGE</sequence>
<proteinExistence type="inferred from homology"/>
<organism evidence="3 4">
    <name type="scientific">Varunaivibrio sulfuroxidans</name>
    <dbReference type="NCBI Taxonomy" id="1773489"/>
    <lineage>
        <taxon>Bacteria</taxon>
        <taxon>Pseudomonadati</taxon>
        <taxon>Pseudomonadota</taxon>
        <taxon>Alphaproteobacteria</taxon>
        <taxon>Rhodospirillales</taxon>
        <taxon>Magnetovibrionaceae</taxon>
        <taxon>Varunaivibrio</taxon>
    </lineage>
</organism>
<comment type="caution">
    <text evidence="3">The sequence shown here is derived from an EMBL/GenBank/DDBJ whole genome shotgun (WGS) entry which is preliminary data.</text>
</comment>
<dbReference type="InterPro" id="IPR011335">
    <property type="entry name" value="Restrct_endonuc-II-like"/>
</dbReference>
<dbReference type="GO" id="GO:0003676">
    <property type="term" value="F:nucleic acid binding"/>
    <property type="evidence" value="ECO:0007669"/>
    <property type="project" value="InterPro"/>
</dbReference>
<dbReference type="EMBL" id="SLZW01000001">
    <property type="protein sequence ID" value="TCS64903.1"/>
    <property type="molecule type" value="Genomic_DNA"/>
</dbReference>
<evidence type="ECO:0000313" key="4">
    <source>
        <dbReference type="Proteomes" id="UP000295304"/>
    </source>
</evidence>
<dbReference type="AlphaFoldDB" id="A0A4R3JHR6"/>
<dbReference type="PANTHER" id="PTHR34039">
    <property type="entry name" value="UPF0102 PROTEIN YRAN"/>
    <property type="match status" value="1"/>
</dbReference>
<dbReference type="InterPro" id="IPR003509">
    <property type="entry name" value="UPF0102_YraN-like"/>
</dbReference>
<keyword evidence="4" id="KW-1185">Reference proteome</keyword>
<dbReference type="PANTHER" id="PTHR34039:SF1">
    <property type="entry name" value="UPF0102 PROTEIN YRAN"/>
    <property type="match status" value="1"/>
</dbReference>
<accession>A0A4R3JHR6</accession>
<keyword evidence="3" id="KW-0378">Hydrolase</keyword>